<keyword evidence="5" id="KW-0812">Transmembrane</keyword>
<protein>
    <recommendedName>
        <fullName evidence="2">histidine kinase</fullName>
        <ecNumber evidence="2">2.7.13.3</ecNumber>
    </recommendedName>
</protein>
<feature type="transmembrane region" description="Helical" evidence="5">
    <location>
        <begin position="29"/>
        <end position="54"/>
    </location>
</feature>
<dbReference type="OrthoDB" id="636661at2"/>
<name>A0A6N8J9Q7_9BACT</name>
<keyword evidence="9" id="KW-1185">Reference proteome</keyword>
<dbReference type="InterPro" id="IPR036097">
    <property type="entry name" value="HisK_dim/P_sf"/>
</dbReference>
<evidence type="ECO:0000256" key="1">
    <source>
        <dbReference type="ARBA" id="ARBA00000085"/>
    </source>
</evidence>
<dbReference type="RefSeq" id="WP_157299456.1">
    <property type="nucleotide sequence ID" value="NZ_BAAAZB010000010.1"/>
</dbReference>
<organism evidence="8 9">
    <name type="scientific">Chitinophaga oryziterrae</name>
    <dbReference type="NCBI Taxonomy" id="1031224"/>
    <lineage>
        <taxon>Bacteria</taxon>
        <taxon>Pseudomonadati</taxon>
        <taxon>Bacteroidota</taxon>
        <taxon>Chitinophagia</taxon>
        <taxon>Chitinophagales</taxon>
        <taxon>Chitinophagaceae</taxon>
        <taxon>Chitinophaga</taxon>
    </lineage>
</organism>
<dbReference type="PROSITE" id="PS50110">
    <property type="entry name" value="RESPONSE_REGULATORY"/>
    <property type="match status" value="1"/>
</dbReference>
<dbReference type="Gene3D" id="1.10.287.130">
    <property type="match status" value="1"/>
</dbReference>
<feature type="modified residue" description="4-aspartylphosphate" evidence="4">
    <location>
        <position position="507"/>
    </location>
</feature>
<evidence type="ECO:0000259" key="6">
    <source>
        <dbReference type="PROSITE" id="PS50109"/>
    </source>
</evidence>
<feature type="transmembrane region" description="Helical" evidence="5">
    <location>
        <begin position="60"/>
        <end position="77"/>
    </location>
</feature>
<dbReference type="PANTHER" id="PTHR43547:SF2">
    <property type="entry name" value="HYBRID SIGNAL TRANSDUCTION HISTIDINE KINASE C"/>
    <property type="match status" value="1"/>
</dbReference>
<feature type="transmembrane region" description="Helical" evidence="5">
    <location>
        <begin position="167"/>
        <end position="187"/>
    </location>
</feature>
<dbReference type="PROSITE" id="PS50109">
    <property type="entry name" value="HIS_KIN"/>
    <property type="match status" value="1"/>
</dbReference>
<dbReference type="InterPro" id="IPR004358">
    <property type="entry name" value="Sig_transdc_His_kin-like_C"/>
</dbReference>
<dbReference type="Gene3D" id="3.30.565.10">
    <property type="entry name" value="Histidine kinase-like ATPase, C-terminal domain"/>
    <property type="match status" value="1"/>
</dbReference>
<dbReference type="InterPro" id="IPR003594">
    <property type="entry name" value="HATPase_dom"/>
</dbReference>
<dbReference type="InterPro" id="IPR001789">
    <property type="entry name" value="Sig_transdc_resp-reg_receiver"/>
</dbReference>
<dbReference type="EMBL" id="WRXO01000002">
    <property type="protein sequence ID" value="MVT40822.1"/>
    <property type="molecule type" value="Genomic_DNA"/>
</dbReference>
<sequence>MKRPQNKNAIIDLFKAGTDVLEESGKRTVVIIVNVMAIIPLLLAFIMGPILYVVTHKWEMWVYPWIEVVILSMVVVLNKKHKFNSAGLLVFYTHSCGMFFFGLLIGPAACIEGISIFLVSLSFLIFSRRVYHIFGIIALLVITLSLEINYYYGIVDHVPYSADQSRVISAMIFFALIILNVLVMNFYSTDFLEWISRVEKKNDSKSDFITKTSHDLRGSINVIESILNECFNPAANNQGEVMVQYKHLSNMYFALQDAKLVMNDVLSLRKMESGLYDEITRSPVEIREWFEKRVSAYQVLGDSKGVKIECRISDDIPEYIITDATKLHRIIINLLTNAIKFTHDNTTVTVYAYAGPGMRFIVDITDEGEGIEEGNIENIFNPYVSQAHQNTEATGLGLTISKHFADILGGSITVKSKPGTGSTFTLSIPLEKGASVAAASARIIAPPEKEINKLLPMNVLVIDDDPMCRMIAERMLFKMVDEVMVADTLDKGLWLSEEKPPNIILLDLNMPGISGKEMLHKIKSHPSLSHVPVIICSSDAYEETITEIRLLGADGYIVKPISSFSQLYNEIIKFNHLTLS</sequence>
<dbReference type="SMART" id="SM00448">
    <property type="entry name" value="REC"/>
    <property type="match status" value="1"/>
</dbReference>
<evidence type="ECO:0000313" key="9">
    <source>
        <dbReference type="Proteomes" id="UP000468388"/>
    </source>
</evidence>
<evidence type="ECO:0000313" key="8">
    <source>
        <dbReference type="EMBL" id="MVT40822.1"/>
    </source>
</evidence>
<dbReference type="SUPFAM" id="SSF47384">
    <property type="entry name" value="Homodimeric domain of signal transducing histidine kinase"/>
    <property type="match status" value="1"/>
</dbReference>
<dbReference type="SUPFAM" id="SSF55874">
    <property type="entry name" value="ATPase domain of HSP90 chaperone/DNA topoisomerase II/histidine kinase"/>
    <property type="match status" value="1"/>
</dbReference>
<dbReference type="Pfam" id="PF02518">
    <property type="entry name" value="HATPase_c"/>
    <property type="match status" value="1"/>
</dbReference>
<evidence type="ECO:0000256" key="5">
    <source>
        <dbReference type="SAM" id="Phobius"/>
    </source>
</evidence>
<evidence type="ECO:0000256" key="2">
    <source>
        <dbReference type="ARBA" id="ARBA00012438"/>
    </source>
</evidence>
<dbReference type="AlphaFoldDB" id="A0A6N8J9Q7"/>
<dbReference type="SMART" id="SM00387">
    <property type="entry name" value="HATPase_c"/>
    <property type="match status" value="1"/>
</dbReference>
<evidence type="ECO:0000256" key="4">
    <source>
        <dbReference type="PROSITE-ProRule" id="PRU00169"/>
    </source>
</evidence>
<evidence type="ECO:0000256" key="3">
    <source>
        <dbReference type="ARBA" id="ARBA00022553"/>
    </source>
</evidence>
<dbReference type="SUPFAM" id="SSF52172">
    <property type="entry name" value="CheY-like"/>
    <property type="match status" value="1"/>
</dbReference>
<reference evidence="8 9" key="1">
    <citation type="submission" date="2019-12" db="EMBL/GenBank/DDBJ databases">
        <title>The draft genomic sequence of strain Chitinophaga oryziterrae JCM 16595.</title>
        <authorList>
            <person name="Zhang X."/>
        </authorList>
    </citation>
    <scope>NUCLEOTIDE SEQUENCE [LARGE SCALE GENOMIC DNA]</scope>
    <source>
        <strain evidence="8 9">JCM 16595</strain>
    </source>
</reference>
<keyword evidence="5" id="KW-0472">Membrane</keyword>
<keyword evidence="5" id="KW-1133">Transmembrane helix</keyword>
<dbReference type="EC" id="2.7.13.3" evidence="2"/>
<dbReference type="Pfam" id="PF00072">
    <property type="entry name" value="Response_reg"/>
    <property type="match status" value="1"/>
</dbReference>
<dbReference type="InterPro" id="IPR036890">
    <property type="entry name" value="HATPase_C_sf"/>
</dbReference>
<feature type="domain" description="Response regulatory" evidence="7">
    <location>
        <begin position="458"/>
        <end position="574"/>
    </location>
</feature>
<proteinExistence type="predicted"/>
<dbReference type="GO" id="GO:0000155">
    <property type="term" value="F:phosphorelay sensor kinase activity"/>
    <property type="evidence" value="ECO:0007669"/>
    <property type="project" value="InterPro"/>
</dbReference>
<dbReference type="InterPro" id="IPR011006">
    <property type="entry name" value="CheY-like_superfamily"/>
</dbReference>
<dbReference type="Gene3D" id="3.40.50.2300">
    <property type="match status" value="1"/>
</dbReference>
<evidence type="ECO:0000259" key="7">
    <source>
        <dbReference type="PROSITE" id="PS50110"/>
    </source>
</evidence>
<feature type="transmembrane region" description="Helical" evidence="5">
    <location>
        <begin position="131"/>
        <end position="155"/>
    </location>
</feature>
<dbReference type="InterPro" id="IPR005467">
    <property type="entry name" value="His_kinase_dom"/>
</dbReference>
<feature type="domain" description="Histidine kinase" evidence="6">
    <location>
        <begin position="211"/>
        <end position="432"/>
    </location>
</feature>
<gene>
    <name evidence="8" type="ORF">GO495_09550</name>
</gene>
<dbReference type="Proteomes" id="UP000468388">
    <property type="component" value="Unassembled WGS sequence"/>
</dbReference>
<dbReference type="CDD" id="cd00156">
    <property type="entry name" value="REC"/>
    <property type="match status" value="1"/>
</dbReference>
<comment type="catalytic activity">
    <reaction evidence="1">
        <text>ATP + protein L-histidine = ADP + protein N-phospho-L-histidine.</text>
        <dbReference type="EC" id="2.7.13.3"/>
    </reaction>
</comment>
<dbReference type="PANTHER" id="PTHR43547">
    <property type="entry name" value="TWO-COMPONENT HISTIDINE KINASE"/>
    <property type="match status" value="1"/>
</dbReference>
<accession>A0A6N8J9Q7</accession>
<feature type="transmembrane region" description="Helical" evidence="5">
    <location>
        <begin position="98"/>
        <end position="125"/>
    </location>
</feature>
<comment type="caution">
    <text evidence="8">The sequence shown here is derived from an EMBL/GenBank/DDBJ whole genome shotgun (WGS) entry which is preliminary data.</text>
</comment>
<dbReference type="PRINTS" id="PR00344">
    <property type="entry name" value="BCTRLSENSOR"/>
</dbReference>
<keyword evidence="3 4" id="KW-0597">Phosphoprotein</keyword>